<dbReference type="STRING" id="1104324.P186_0846"/>
<name>G7VAP9_9CREN</name>
<dbReference type="BioCyc" id="PSP1104324:GJSN-827-MONOMER"/>
<dbReference type="AlphaFoldDB" id="G7VAP9"/>
<keyword evidence="1" id="KW-0472">Membrane</keyword>
<feature type="transmembrane region" description="Helical" evidence="1">
    <location>
        <begin position="25"/>
        <end position="44"/>
    </location>
</feature>
<reference evidence="2 3" key="1">
    <citation type="journal article" date="2012" name="J. Bacteriol.">
        <title>Complete genome sequence of strain 1860, a crenarchaeon of the genus pyrobaculum able to grow with various electron acceptors.</title>
        <authorList>
            <person name="Mardanov A.V."/>
            <person name="Gumerov V.M."/>
            <person name="Slobodkina G.B."/>
            <person name="Beletsky A.V."/>
            <person name="Bonch-Osmolovskaya E.A."/>
            <person name="Ravin N.V."/>
            <person name="Skryabin K.G."/>
        </authorList>
    </citation>
    <scope>NUCLEOTIDE SEQUENCE [LARGE SCALE GENOMIC DNA]</scope>
    <source>
        <strain evidence="2 3">1860</strain>
    </source>
</reference>
<organism evidence="2 3">
    <name type="scientific">Pyrobaculum ferrireducens</name>
    <dbReference type="NCBI Taxonomy" id="1104324"/>
    <lineage>
        <taxon>Archaea</taxon>
        <taxon>Thermoproteota</taxon>
        <taxon>Thermoprotei</taxon>
        <taxon>Thermoproteales</taxon>
        <taxon>Thermoproteaceae</taxon>
        <taxon>Pyrobaculum</taxon>
    </lineage>
</organism>
<keyword evidence="1" id="KW-0812">Transmembrane</keyword>
<dbReference type="Proteomes" id="UP000005867">
    <property type="component" value="Chromosome"/>
</dbReference>
<dbReference type="KEGG" id="pyr:P186_0846"/>
<accession>G7VAP9</accession>
<dbReference type="eggNOG" id="arCOG07043">
    <property type="taxonomic scope" value="Archaea"/>
</dbReference>
<evidence type="ECO:0000256" key="1">
    <source>
        <dbReference type="SAM" id="Phobius"/>
    </source>
</evidence>
<keyword evidence="3" id="KW-1185">Reference proteome</keyword>
<evidence type="ECO:0000313" key="3">
    <source>
        <dbReference type="Proteomes" id="UP000005867"/>
    </source>
</evidence>
<keyword evidence="1" id="KW-1133">Transmembrane helix</keyword>
<dbReference type="HOGENOM" id="CLU_1850713_0_0_2"/>
<gene>
    <name evidence="2" type="ORF">P186_0846</name>
</gene>
<proteinExistence type="predicted"/>
<protein>
    <submittedName>
        <fullName evidence="2">Uncharacterized protein</fullName>
    </submittedName>
</protein>
<evidence type="ECO:0000313" key="2">
    <source>
        <dbReference type="EMBL" id="AET32288.1"/>
    </source>
</evidence>
<sequence length="138" mass="15623">MSSRSYTAHWRWGAAAAWSLDIPELWYAVALFFAVDTLIVLWYMPVRCASDSGIYKLCTPVRCLEVRVVEIFGEVAGGGTIPTTPRGASCWGWPLPTTQFLSCRDRLYFSTPHCGGRWMRIRGVVKGRQKEVWLCGCR</sequence>
<dbReference type="EMBL" id="CP003098">
    <property type="protein sequence ID" value="AET32288.1"/>
    <property type="molecule type" value="Genomic_DNA"/>
</dbReference>